<dbReference type="SUPFAM" id="SSF54928">
    <property type="entry name" value="RNA-binding domain, RBD"/>
    <property type="match status" value="1"/>
</dbReference>
<dbReference type="InterPro" id="IPR000504">
    <property type="entry name" value="RRM_dom"/>
</dbReference>
<dbReference type="AlphaFoldDB" id="A0A9W7BE48"/>
<dbReference type="InterPro" id="IPR012677">
    <property type="entry name" value="Nucleotide-bd_a/b_plait_sf"/>
</dbReference>
<feature type="region of interest" description="Disordered" evidence="2">
    <location>
        <begin position="104"/>
        <end position="125"/>
    </location>
</feature>
<feature type="compositionally biased region" description="Low complexity" evidence="2">
    <location>
        <begin position="300"/>
        <end position="319"/>
    </location>
</feature>
<dbReference type="Pfam" id="PF00076">
    <property type="entry name" value="RRM_1"/>
    <property type="match status" value="1"/>
</dbReference>
<keyword evidence="5" id="KW-1185">Reference proteome</keyword>
<keyword evidence="1" id="KW-0694">RNA-binding</keyword>
<protein>
    <recommendedName>
        <fullName evidence="3">RRM domain-containing protein</fullName>
    </recommendedName>
</protein>
<sequence length="454" mass="50320">MTSRNKSIKEEIEEKYVSPGVVERREVEGYGRRGGAPRGGGAEGRRKDGGWIDPLEEEVNRSWNPDPLRTRLSNSSLVSEGMVSQAITMAFLEPRDIHLSTTHSSVLLSTSPSPHPQYTRPPSPSRIEATCYHSTITYVKRSRSSRQTSSKTGDYSYLQSKLNYLVALVRHSLLTPSDASRITHGIACLLPSLSSCVKEPPECTVLVTGMRRKGGVESLEKAFGEFGRIGEVNVSEGSKGFGFVRFRSSISVSRTLRRYVLDEILVDDVAVVVEILGSEKYTERQDNYDNVYESEEEEGSPVSYCTSPSSSNVSTPLVVGKKKSSTENWVRPTAVTVTRSKVVMHLSNSMSNDSSDVTPRNEGEGGGKDYPRSAPRMYHENALEIDLANERDDGGYRPPDDGGWKEEEDRVGEGGWKEEEDLDGEGILKTPLKDSTSTNHSTPYKDSHYRNIHL</sequence>
<feature type="compositionally biased region" description="Polar residues" evidence="2">
    <location>
        <begin position="346"/>
        <end position="358"/>
    </location>
</feature>
<feature type="region of interest" description="Disordered" evidence="2">
    <location>
        <begin position="26"/>
        <end position="53"/>
    </location>
</feature>
<dbReference type="Proteomes" id="UP001165160">
    <property type="component" value="Unassembled WGS sequence"/>
</dbReference>
<dbReference type="GO" id="GO:0003723">
    <property type="term" value="F:RNA binding"/>
    <property type="evidence" value="ECO:0007669"/>
    <property type="project" value="UniProtKB-UniRule"/>
</dbReference>
<feature type="compositionally biased region" description="Polar residues" evidence="2">
    <location>
        <begin position="433"/>
        <end position="442"/>
    </location>
</feature>
<feature type="region of interest" description="Disordered" evidence="2">
    <location>
        <begin position="292"/>
        <end position="319"/>
    </location>
</feature>
<feature type="compositionally biased region" description="Basic and acidic residues" evidence="2">
    <location>
        <begin position="359"/>
        <end position="417"/>
    </location>
</feature>
<feature type="compositionally biased region" description="Pro residues" evidence="2">
    <location>
        <begin position="113"/>
        <end position="124"/>
    </location>
</feature>
<evidence type="ECO:0000313" key="4">
    <source>
        <dbReference type="EMBL" id="GMH86881.1"/>
    </source>
</evidence>
<reference evidence="5" key="1">
    <citation type="journal article" date="2023" name="Commun. Biol.">
        <title>Genome analysis of Parmales, the sister group of diatoms, reveals the evolutionary specialization of diatoms from phago-mixotrophs to photoautotrophs.</title>
        <authorList>
            <person name="Ban H."/>
            <person name="Sato S."/>
            <person name="Yoshikawa S."/>
            <person name="Yamada K."/>
            <person name="Nakamura Y."/>
            <person name="Ichinomiya M."/>
            <person name="Sato N."/>
            <person name="Blanc-Mathieu R."/>
            <person name="Endo H."/>
            <person name="Kuwata A."/>
            <person name="Ogata H."/>
        </authorList>
    </citation>
    <scope>NUCLEOTIDE SEQUENCE [LARGE SCALE GENOMIC DNA]</scope>
    <source>
        <strain evidence="5">NIES 3699</strain>
    </source>
</reference>
<dbReference type="InterPro" id="IPR035979">
    <property type="entry name" value="RBD_domain_sf"/>
</dbReference>
<comment type="caution">
    <text evidence="4">The sequence shown here is derived from an EMBL/GenBank/DDBJ whole genome shotgun (WGS) entry which is preliminary data.</text>
</comment>
<feature type="compositionally biased region" description="Gly residues" evidence="2">
    <location>
        <begin position="32"/>
        <end position="42"/>
    </location>
</feature>
<name>A0A9W7BE48_9STRA</name>
<evidence type="ECO:0000256" key="2">
    <source>
        <dbReference type="SAM" id="MobiDB-lite"/>
    </source>
</evidence>
<accession>A0A9W7BE48</accession>
<dbReference type="PROSITE" id="PS50102">
    <property type="entry name" value="RRM"/>
    <property type="match status" value="1"/>
</dbReference>
<dbReference type="Gene3D" id="3.30.70.330">
    <property type="match status" value="1"/>
</dbReference>
<dbReference type="EMBL" id="BRXX01000065">
    <property type="protein sequence ID" value="GMH86881.1"/>
    <property type="molecule type" value="Genomic_DNA"/>
</dbReference>
<feature type="region of interest" description="Disordered" evidence="2">
    <location>
        <begin position="346"/>
        <end position="454"/>
    </location>
</feature>
<evidence type="ECO:0000313" key="5">
    <source>
        <dbReference type="Proteomes" id="UP001165160"/>
    </source>
</evidence>
<proteinExistence type="predicted"/>
<feature type="compositionally biased region" description="Basic and acidic residues" evidence="2">
    <location>
        <begin position="443"/>
        <end position="454"/>
    </location>
</feature>
<gene>
    <name evidence="4" type="ORF">TrVE_jg1976</name>
</gene>
<evidence type="ECO:0000256" key="1">
    <source>
        <dbReference type="PROSITE-ProRule" id="PRU00176"/>
    </source>
</evidence>
<organism evidence="4 5">
    <name type="scientific">Triparma verrucosa</name>
    <dbReference type="NCBI Taxonomy" id="1606542"/>
    <lineage>
        <taxon>Eukaryota</taxon>
        <taxon>Sar</taxon>
        <taxon>Stramenopiles</taxon>
        <taxon>Ochrophyta</taxon>
        <taxon>Bolidophyceae</taxon>
        <taxon>Parmales</taxon>
        <taxon>Triparmaceae</taxon>
        <taxon>Triparma</taxon>
    </lineage>
</organism>
<feature type="domain" description="RRM" evidence="3">
    <location>
        <begin position="203"/>
        <end position="278"/>
    </location>
</feature>
<evidence type="ECO:0000259" key="3">
    <source>
        <dbReference type="PROSITE" id="PS50102"/>
    </source>
</evidence>